<dbReference type="InterPro" id="IPR002018">
    <property type="entry name" value="CarbesteraseB"/>
</dbReference>
<feature type="domain" description="Carboxylesterase type B" evidence="4">
    <location>
        <begin position="21"/>
        <end position="504"/>
    </location>
</feature>
<dbReference type="InterPro" id="IPR050309">
    <property type="entry name" value="Type-B_Carboxylest/Lipase"/>
</dbReference>
<comment type="caution">
    <text evidence="5">The sequence shown here is derived from an EMBL/GenBank/DDBJ whole genome shotgun (WGS) entry which is preliminary data.</text>
</comment>
<evidence type="ECO:0000313" key="5">
    <source>
        <dbReference type="EMBL" id="KAJ9615324.1"/>
    </source>
</evidence>
<dbReference type="EMBL" id="JAPDRK010000002">
    <property type="protein sequence ID" value="KAJ9615324.1"/>
    <property type="molecule type" value="Genomic_DNA"/>
</dbReference>
<dbReference type="EC" id="3.1.1.-" evidence="3"/>
<evidence type="ECO:0000256" key="2">
    <source>
        <dbReference type="ARBA" id="ARBA00022801"/>
    </source>
</evidence>
<evidence type="ECO:0000256" key="1">
    <source>
        <dbReference type="ARBA" id="ARBA00005964"/>
    </source>
</evidence>
<dbReference type="Gene3D" id="3.40.50.1820">
    <property type="entry name" value="alpha/beta hydrolase"/>
    <property type="match status" value="1"/>
</dbReference>
<sequence length="598" mass="67761">MSAVTPKEWSKIDLNVPKLGKVTGWCFDNSTCQYYGIPYGKVPGRFRRPQPAEAPWPNKKWDGTKLHPFSPQPPRDFYFVPNPPRPWVQEPTTSGTECLNINISVPTPPSESAGHAKYPVMVFFHGGAFVYSAGSAGIYDGRRLAQISQQDLGIPTIIVSVTFRLGVYGFLASKEIREYNASFNEAGVGNYGLWDQIEALRWIQKHISAFGGDPDKVTLFGQSAGGGKERPYQRELVCVLTSLPVSCNVHMLRDEKLFSAAIIQSGLLPLCGVLNEAQHQVVYDKILDLLDIPSSLDPKQRLQKLIEADEDKLTAAMMPAFVTPVITIFPCDDGVLIGAPMPTYSIYSNFKPPDWCKRVMIGDVANECMIWNKGFRSYDAPSLVTKFKSFLKDDTKAQLLMDHYAITDKMSRDRTFYKTEKFATDGLYCAVHWTALRAYPQMYAYRFDVPSPFDNEWKGLAHHSLDNVYVWSLLKDKLPENHQRVSEQMSAAWLRFANDIEPWERFDKSRSFMIFAPDVSGMVKADDDLKERNYKVWEEVENQGLLQDFGELADELCMRHEEILDPKEHPRVLAVPAFEELGICTGGQDRGLDVDRYK</sequence>
<reference evidence="5" key="1">
    <citation type="submission" date="2022-10" db="EMBL/GenBank/DDBJ databases">
        <title>Culturing micro-colonial fungi from biological soil crusts in the Mojave desert and describing Neophaeococcomyces mojavensis, and introducing the new genera and species Taxawa tesnikishii.</title>
        <authorList>
            <person name="Kurbessoian T."/>
            <person name="Stajich J.E."/>
        </authorList>
    </citation>
    <scope>NUCLEOTIDE SEQUENCE</scope>
    <source>
        <strain evidence="5">TK_41</strain>
    </source>
</reference>
<evidence type="ECO:0000313" key="6">
    <source>
        <dbReference type="Proteomes" id="UP001172673"/>
    </source>
</evidence>
<keyword evidence="2 3" id="KW-0378">Hydrolase</keyword>
<dbReference type="InterPro" id="IPR029058">
    <property type="entry name" value="AB_hydrolase_fold"/>
</dbReference>
<accession>A0AA39CP14</accession>
<evidence type="ECO:0000256" key="3">
    <source>
        <dbReference type="RuleBase" id="RU361235"/>
    </source>
</evidence>
<dbReference type="SUPFAM" id="SSF53474">
    <property type="entry name" value="alpha/beta-Hydrolases"/>
    <property type="match status" value="1"/>
</dbReference>
<proteinExistence type="inferred from homology"/>
<organism evidence="5 6">
    <name type="scientific">Cladophialophora chaetospira</name>
    <dbReference type="NCBI Taxonomy" id="386627"/>
    <lineage>
        <taxon>Eukaryota</taxon>
        <taxon>Fungi</taxon>
        <taxon>Dikarya</taxon>
        <taxon>Ascomycota</taxon>
        <taxon>Pezizomycotina</taxon>
        <taxon>Eurotiomycetes</taxon>
        <taxon>Chaetothyriomycetidae</taxon>
        <taxon>Chaetothyriales</taxon>
        <taxon>Herpotrichiellaceae</taxon>
        <taxon>Cladophialophora</taxon>
    </lineage>
</organism>
<name>A0AA39CP14_9EURO</name>
<dbReference type="InterPro" id="IPR019826">
    <property type="entry name" value="Carboxylesterase_B_AS"/>
</dbReference>
<comment type="similarity">
    <text evidence="1 3">Belongs to the type-B carboxylesterase/lipase family.</text>
</comment>
<dbReference type="AlphaFoldDB" id="A0AA39CP14"/>
<dbReference type="Proteomes" id="UP001172673">
    <property type="component" value="Unassembled WGS sequence"/>
</dbReference>
<keyword evidence="6" id="KW-1185">Reference proteome</keyword>
<dbReference type="PANTHER" id="PTHR11559">
    <property type="entry name" value="CARBOXYLESTERASE"/>
    <property type="match status" value="1"/>
</dbReference>
<dbReference type="Pfam" id="PF00135">
    <property type="entry name" value="COesterase"/>
    <property type="match status" value="1"/>
</dbReference>
<protein>
    <recommendedName>
        <fullName evidence="3">Carboxylic ester hydrolase</fullName>
        <ecNumber evidence="3">3.1.1.-</ecNumber>
    </recommendedName>
</protein>
<dbReference type="PROSITE" id="PS00122">
    <property type="entry name" value="CARBOXYLESTERASE_B_1"/>
    <property type="match status" value="1"/>
</dbReference>
<evidence type="ECO:0000259" key="4">
    <source>
        <dbReference type="Pfam" id="PF00135"/>
    </source>
</evidence>
<dbReference type="GO" id="GO:0016787">
    <property type="term" value="F:hydrolase activity"/>
    <property type="evidence" value="ECO:0007669"/>
    <property type="project" value="UniProtKB-KW"/>
</dbReference>
<gene>
    <name evidence="5" type="ORF">H2200_001399</name>
</gene>